<dbReference type="Proteomes" id="UP000823636">
    <property type="component" value="Unassembled WGS sequence"/>
</dbReference>
<dbReference type="AlphaFoldDB" id="A0A9D9E3Q1"/>
<evidence type="ECO:0000313" key="3">
    <source>
        <dbReference type="Proteomes" id="UP000823636"/>
    </source>
</evidence>
<proteinExistence type="predicted"/>
<name>A0A9D9E3Q1_9BACT</name>
<protein>
    <submittedName>
        <fullName evidence="2">Uncharacterized protein</fullName>
    </submittedName>
</protein>
<dbReference type="EMBL" id="JADIMW010000004">
    <property type="protein sequence ID" value="MBO8437365.1"/>
    <property type="molecule type" value="Genomic_DNA"/>
</dbReference>
<feature type="compositionally biased region" description="Basic and acidic residues" evidence="1">
    <location>
        <begin position="71"/>
        <end position="81"/>
    </location>
</feature>
<comment type="caution">
    <text evidence="2">The sequence shown here is derived from an EMBL/GenBank/DDBJ whole genome shotgun (WGS) entry which is preliminary data.</text>
</comment>
<reference evidence="2" key="1">
    <citation type="submission" date="2020-10" db="EMBL/GenBank/DDBJ databases">
        <authorList>
            <person name="Gilroy R."/>
        </authorList>
    </citation>
    <scope>NUCLEOTIDE SEQUENCE</scope>
    <source>
        <strain evidence="2">G3-4614</strain>
    </source>
</reference>
<organism evidence="2 3">
    <name type="scientific">Candidatus Caccoplasma merdipullorum</name>
    <dbReference type="NCBI Taxonomy" id="2840718"/>
    <lineage>
        <taxon>Bacteria</taxon>
        <taxon>Pseudomonadati</taxon>
        <taxon>Bacteroidota</taxon>
        <taxon>Bacteroidia</taxon>
        <taxon>Bacteroidales</taxon>
        <taxon>Bacteroidaceae</taxon>
        <taxon>Bacteroidaceae incertae sedis</taxon>
        <taxon>Candidatus Caccoplasma</taxon>
    </lineage>
</organism>
<accession>A0A9D9E3Q1</accession>
<sequence>MQIYTIKTYRTKTAAPITQIAETTDLRLNNIPEQKKYLHNFVSLPKFGFPHKAADITRGKPATDNTPPQKAKREYKPTGTL</sequence>
<evidence type="ECO:0000256" key="1">
    <source>
        <dbReference type="SAM" id="MobiDB-lite"/>
    </source>
</evidence>
<gene>
    <name evidence="2" type="ORF">IAC54_00495</name>
</gene>
<feature type="region of interest" description="Disordered" evidence="1">
    <location>
        <begin position="52"/>
        <end position="81"/>
    </location>
</feature>
<reference evidence="2" key="2">
    <citation type="journal article" date="2021" name="PeerJ">
        <title>Extensive microbial diversity within the chicken gut microbiome revealed by metagenomics and culture.</title>
        <authorList>
            <person name="Gilroy R."/>
            <person name="Ravi A."/>
            <person name="Getino M."/>
            <person name="Pursley I."/>
            <person name="Horton D.L."/>
            <person name="Alikhan N.F."/>
            <person name="Baker D."/>
            <person name="Gharbi K."/>
            <person name="Hall N."/>
            <person name="Watson M."/>
            <person name="Adriaenssens E.M."/>
            <person name="Foster-Nyarko E."/>
            <person name="Jarju S."/>
            <person name="Secka A."/>
            <person name="Antonio M."/>
            <person name="Oren A."/>
            <person name="Chaudhuri R.R."/>
            <person name="La Ragione R."/>
            <person name="Hildebrand F."/>
            <person name="Pallen M.J."/>
        </authorList>
    </citation>
    <scope>NUCLEOTIDE SEQUENCE</scope>
    <source>
        <strain evidence="2">G3-4614</strain>
    </source>
</reference>
<evidence type="ECO:0000313" key="2">
    <source>
        <dbReference type="EMBL" id="MBO8437365.1"/>
    </source>
</evidence>